<organism evidence="2 3">
    <name type="scientific">Paraburkholderia hiiakae</name>
    <dbReference type="NCBI Taxonomy" id="1081782"/>
    <lineage>
        <taxon>Bacteria</taxon>
        <taxon>Pseudomonadati</taxon>
        <taxon>Pseudomonadota</taxon>
        <taxon>Betaproteobacteria</taxon>
        <taxon>Burkholderiales</taxon>
        <taxon>Burkholderiaceae</taxon>
        <taxon>Paraburkholderia</taxon>
    </lineage>
</organism>
<dbReference type="InterPro" id="IPR003607">
    <property type="entry name" value="HD/PDEase_dom"/>
</dbReference>
<dbReference type="InterPro" id="IPR052567">
    <property type="entry name" value="OP_Dioxygenase"/>
</dbReference>
<dbReference type="Pfam" id="PF01966">
    <property type="entry name" value="HD"/>
    <property type="match status" value="1"/>
</dbReference>
<evidence type="ECO:0000259" key="1">
    <source>
        <dbReference type="Pfam" id="PF01966"/>
    </source>
</evidence>
<sequence>MSQTEQCAAFRHMREGTERDWAIIGEEFGRFAKGLPDRLLDHLRLLHGDFGGFPVDRLTHSLQTATLAYRDGQDEEYVVCALLHDIGDTLGSYNHADVAAVLLEPFVSAENHWMIKHHGIFQGYYFFHHMGMDGNQRDKYRDMPELFKRTAHFCEKYDAAAFDPDAQTLPLAFFEPMVRRVFAEPKRSLYKAVFEKNG</sequence>
<dbReference type="PANTHER" id="PTHR40202:SF1">
    <property type="entry name" value="HD DOMAIN-CONTAINING PROTEIN"/>
    <property type="match status" value="1"/>
</dbReference>
<evidence type="ECO:0000313" key="3">
    <source>
        <dbReference type="Proteomes" id="UP000656319"/>
    </source>
</evidence>
<dbReference type="PANTHER" id="PTHR40202">
    <property type="match status" value="1"/>
</dbReference>
<reference evidence="2 3" key="1">
    <citation type="submission" date="2020-10" db="EMBL/GenBank/DDBJ databases">
        <authorList>
            <person name="Peeters C."/>
        </authorList>
    </citation>
    <scope>NUCLEOTIDE SEQUENCE [LARGE SCALE GENOMIC DNA]</scope>
    <source>
        <strain evidence="2 3">LMG 27952</strain>
    </source>
</reference>
<name>A0ABN7HLI4_9BURK</name>
<protein>
    <recommendedName>
        <fullName evidence="1">HD domain-containing protein</fullName>
    </recommendedName>
</protein>
<accession>A0ABN7HLI4</accession>
<dbReference type="EMBL" id="CAJHCQ010000004">
    <property type="protein sequence ID" value="CAD6525996.1"/>
    <property type="molecule type" value="Genomic_DNA"/>
</dbReference>
<evidence type="ECO:0000313" key="2">
    <source>
        <dbReference type="EMBL" id="CAD6525996.1"/>
    </source>
</evidence>
<dbReference type="InterPro" id="IPR006674">
    <property type="entry name" value="HD_domain"/>
</dbReference>
<comment type="caution">
    <text evidence="2">The sequence shown here is derived from an EMBL/GenBank/DDBJ whole genome shotgun (WGS) entry which is preliminary data.</text>
</comment>
<dbReference type="Gene3D" id="1.10.3210.10">
    <property type="entry name" value="Hypothetical protein af1432"/>
    <property type="match status" value="1"/>
</dbReference>
<feature type="domain" description="HD" evidence="1">
    <location>
        <begin position="57"/>
        <end position="141"/>
    </location>
</feature>
<gene>
    <name evidence="2" type="ORF">LMG27952_01880</name>
</gene>
<keyword evidence="3" id="KW-1185">Reference proteome</keyword>
<dbReference type="Proteomes" id="UP000656319">
    <property type="component" value="Unassembled WGS sequence"/>
</dbReference>
<proteinExistence type="predicted"/>
<dbReference type="SUPFAM" id="SSF109604">
    <property type="entry name" value="HD-domain/PDEase-like"/>
    <property type="match status" value="1"/>
</dbReference>
<dbReference type="CDD" id="cd00077">
    <property type="entry name" value="HDc"/>
    <property type="match status" value="1"/>
</dbReference>